<reference evidence="2 3" key="1">
    <citation type="submission" date="2019-10" db="EMBL/GenBank/DDBJ databases">
        <title>Genome Sequences from Six Type Strain Members of the Archaeal Family Sulfolobaceae: Acidianus ambivalens, Acidianus infernus, Metallosphaera prunae, Stygiolobus azoricus, Sulfolobus metallicus, and Sulfurisphaera ohwakuensis.</title>
        <authorList>
            <person name="Counts J.A."/>
            <person name="Kelly R.M."/>
        </authorList>
    </citation>
    <scope>NUCLEOTIDE SEQUENCE [LARGE SCALE GENOMIC DNA]</scope>
    <source>
        <strain evidence="2 3">TA-1</strain>
    </source>
</reference>
<evidence type="ECO:0000313" key="1">
    <source>
        <dbReference type="EMBL" id="MBB5255098.1"/>
    </source>
</evidence>
<dbReference type="EMBL" id="CP045484">
    <property type="protein sequence ID" value="QGR16478.1"/>
    <property type="molecule type" value="Genomic_DNA"/>
</dbReference>
<dbReference type="OrthoDB" id="25344at2157"/>
<accession>A0A650CFE9</accession>
<dbReference type="KEGG" id="soh:D1869_04135"/>
<dbReference type="GeneID" id="42800408"/>
<dbReference type="EMBL" id="JACHFY010000041">
    <property type="protein sequence ID" value="MBB5255098.1"/>
    <property type="molecule type" value="Genomic_DNA"/>
</dbReference>
<organism evidence="2 3">
    <name type="scientific">Sulfurisphaera ohwakuensis</name>
    <dbReference type="NCBI Taxonomy" id="69656"/>
    <lineage>
        <taxon>Archaea</taxon>
        <taxon>Thermoproteota</taxon>
        <taxon>Thermoprotei</taxon>
        <taxon>Sulfolobales</taxon>
        <taxon>Sulfolobaceae</taxon>
        <taxon>Sulfurisphaera</taxon>
    </lineage>
</organism>
<gene>
    <name evidence="2" type="ORF">D1869_04135</name>
    <name evidence="1" type="ORF">HNQ62_002873</name>
</gene>
<evidence type="ECO:0000313" key="3">
    <source>
        <dbReference type="Proteomes" id="UP000427373"/>
    </source>
</evidence>
<sequence length="95" mass="10971">MTSLPIFTDSKLLRFLHRGGTVVWVGDSPFFYRLHCFDRSVKGELEKTKEKLKKSVAFTPIPDFYLDKFGPYERGDNVCIMDIIGGFYININEVT</sequence>
<dbReference type="Proteomes" id="UP000582213">
    <property type="component" value="Unassembled WGS sequence"/>
</dbReference>
<keyword evidence="3" id="KW-1185">Reference proteome</keyword>
<reference evidence="1 4" key="2">
    <citation type="submission" date="2020-08" db="EMBL/GenBank/DDBJ databases">
        <title>Genomic Encyclopedia of Type Strains, Phase IV (KMG-IV): sequencing the most valuable type-strain genomes for metagenomic binning, comparative biology and taxonomic classification.</title>
        <authorList>
            <person name="Goeker M."/>
        </authorList>
    </citation>
    <scope>NUCLEOTIDE SEQUENCE [LARGE SCALE GENOMIC DNA]</scope>
    <source>
        <strain evidence="1 4">DSM 12421</strain>
    </source>
</reference>
<evidence type="ECO:0000313" key="4">
    <source>
        <dbReference type="Proteomes" id="UP000582213"/>
    </source>
</evidence>
<dbReference type="RefSeq" id="WP_156014033.1">
    <property type="nucleotide sequence ID" value="NZ_CP045484.1"/>
</dbReference>
<proteinExistence type="predicted"/>
<evidence type="ECO:0000313" key="2">
    <source>
        <dbReference type="EMBL" id="QGR16478.1"/>
    </source>
</evidence>
<dbReference type="AlphaFoldDB" id="A0A650CFE9"/>
<name>A0A650CFE9_SULOH</name>
<dbReference type="Proteomes" id="UP000427373">
    <property type="component" value="Chromosome"/>
</dbReference>
<protein>
    <submittedName>
        <fullName evidence="2">Uncharacterized protein</fullName>
    </submittedName>
</protein>